<dbReference type="PANTHER" id="PTHR33202:SF6">
    <property type="entry name" value="ZINC UPTAKE REGULATION PROTEIN"/>
    <property type="match status" value="1"/>
</dbReference>
<dbReference type="InterPro" id="IPR043135">
    <property type="entry name" value="Fur_C"/>
</dbReference>
<comment type="similarity">
    <text evidence="1">Belongs to the Fur family.</text>
</comment>
<organism evidence="7 8">
    <name type="scientific">Thorsellia kenyensis</name>
    <dbReference type="NCBI Taxonomy" id="1549888"/>
    <lineage>
        <taxon>Bacteria</taxon>
        <taxon>Pseudomonadati</taxon>
        <taxon>Pseudomonadota</taxon>
        <taxon>Gammaproteobacteria</taxon>
        <taxon>Enterobacterales</taxon>
        <taxon>Thorselliaceae</taxon>
        <taxon>Thorsellia</taxon>
    </lineage>
</organism>
<dbReference type="InterPro" id="IPR036390">
    <property type="entry name" value="WH_DNA-bd_sf"/>
</dbReference>
<evidence type="ECO:0000256" key="6">
    <source>
        <dbReference type="ARBA" id="ARBA00023163"/>
    </source>
</evidence>
<dbReference type="PANTHER" id="PTHR33202">
    <property type="entry name" value="ZINC UPTAKE REGULATION PROTEIN"/>
    <property type="match status" value="1"/>
</dbReference>
<sequence length="161" mass="18453">MANIEDIISAAKITCLKRRVNLTSKREVILRAIVGSNIPLSAYEIIDICRIEHDLIITPMSIYRMLNVLEEHHLIHRLKSANKYIACIHMNCGHDHKFPQFLICKVCGNVKEFDIEESTIESLKKSILSAGFKSNEMQLELESICNACHEKHDDIHDENKV</sequence>
<evidence type="ECO:0000256" key="3">
    <source>
        <dbReference type="ARBA" id="ARBA00022833"/>
    </source>
</evidence>
<keyword evidence="3" id="KW-0862">Zinc</keyword>
<evidence type="ECO:0000256" key="1">
    <source>
        <dbReference type="ARBA" id="ARBA00007957"/>
    </source>
</evidence>
<dbReference type="Pfam" id="PF01475">
    <property type="entry name" value="FUR"/>
    <property type="match status" value="1"/>
</dbReference>
<dbReference type="SUPFAM" id="SSF46785">
    <property type="entry name" value="Winged helix' DNA-binding domain"/>
    <property type="match status" value="1"/>
</dbReference>
<dbReference type="InterPro" id="IPR036388">
    <property type="entry name" value="WH-like_DNA-bd_sf"/>
</dbReference>
<dbReference type="Gene3D" id="1.10.10.10">
    <property type="entry name" value="Winged helix-like DNA-binding domain superfamily/Winged helix DNA-binding domain"/>
    <property type="match status" value="1"/>
</dbReference>
<evidence type="ECO:0000313" key="7">
    <source>
        <dbReference type="EMBL" id="MFC0179079.1"/>
    </source>
</evidence>
<dbReference type="Proteomes" id="UP001589758">
    <property type="component" value="Unassembled WGS sequence"/>
</dbReference>
<keyword evidence="2" id="KW-0678">Repressor</keyword>
<protein>
    <submittedName>
        <fullName evidence="7">Fur family transcriptional regulator</fullName>
    </submittedName>
</protein>
<gene>
    <name evidence="7" type="ORF">ACFFIT_03035</name>
</gene>
<name>A0ABV6C7Y3_9GAMM</name>
<evidence type="ECO:0000256" key="2">
    <source>
        <dbReference type="ARBA" id="ARBA00022491"/>
    </source>
</evidence>
<proteinExistence type="inferred from homology"/>
<keyword evidence="4" id="KW-0805">Transcription regulation</keyword>
<comment type="caution">
    <text evidence="7">The sequence shown here is derived from an EMBL/GenBank/DDBJ whole genome shotgun (WGS) entry which is preliminary data.</text>
</comment>
<dbReference type="Gene3D" id="3.30.1490.190">
    <property type="match status" value="1"/>
</dbReference>
<evidence type="ECO:0000256" key="5">
    <source>
        <dbReference type="ARBA" id="ARBA00023125"/>
    </source>
</evidence>
<keyword evidence="8" id="KW-1185">Reference proteome</keyword>
<evidence type="ECO:0000313" key="8">
    <source>
        <dbReference type="Proteomes" id="UP001589758"/>
    </source>
</evidence>
<evidence type="ECO:0000256" key="4">
    <source>
        <dbReference type="ARBA" id="ARBA00023015"/>
    </source>
</evidence>
<dbReference type="RefSeq" id="WP_385876172.1">
    <property type="nucleotide sequence ID" value="NZ_JBHLXE010000027.1"/>
</dbReference>
<dbReference type="InterPro" id="IPR002481">
    <property type="entry name" value="FUR"/>
</dbReference>
<accession>A0ABV6C7Y3</accession>
<keyword evidence="6" id="KW-0804">Transcription</keyword>
<keyword evidence="5" id="KW-0238">DNA-binding</keyword>
<reference evidence="7 8" key="1">
    <citation type="submission" date="2024-09" db="EMBL/GenBank/DDBJ databases">
        <authorList>
            <person name="Sun Q."/>
            <person name="Mori K."/>
        </authorList>
    </citation>
    <scope>NUCLEOTIDE SEQUENCE [LARGE SCALE GENOMIC DNA]</scope>
    <source>
        <strain evidence="7 8">CCM 8545</strain>
    </source>
</reference>
<dbReference type="EMBL" id="JBHLXE010000027">
    <property type="protein sequence ID" value="MFC0179079.1"/>
    <property type="molecule type" value="Genomic_DNA"/>
</dbReference>